<dbReference type="GO" id="GO:0009055">
    <property type="term" value="F:electron transfer activity"/>
    <property type="evidence" value="ECO:0007669"/>
    <property type="project" value="InterPro"/>
</dbReference>
<evidence type="ECO:0000256" key="12">
    <source>
        <dbReference type="SAM" id="Phobius"/>
    </source>
</evidence>
<keyword evidence="7 12" id="KW-1133">Transmembrane helix</keyword>
<dbReference type="Gene3D" id="2.60.40.420">
    <property type="entry name" value="Cupredoxins - blue copper proteins"/>
    <property type="match status" value="1"/>
</dbReference>
<evidence type="ECO:0000256" key="13">
    <source>
        <dbReference type="SAM" id="SignalP"/>
    </source>
</evidence>
<dbReference type="InterPro" id="IPR008972">
    <property type="entry name" value="Cupredoxin"/>
</dbReference>
<dbReference type="OrthoDB" id="687943at2759"/>
<keyword evidence="4" id="KW-0479">Metal-binding</keyword>
<evidence type="ECO:0000256" key="4">
    <source>
        <dbReference type="ARBA" id="ARBA00022723"/>
    </source>
</evidence>
<gene>
    <name evidence="15" type="ORF">FEM48_Zijuj12G0169700</name>
</gene>
<dbReference type="InterPro" id="IPR039391">
    <property type="entry name" value="Phytocyanin-like"/>
</dbReference>
<keyword evidence="2" id="KW-0813">Transport</keyword>
<feature type="transmembrane region" description="Helical" evidence="12">
    <location>
        <begin position="135"/>
        <end position="154"/>
    </location>
</feature>
<dbReference type="PANTHER" id="PTHR33021">
    <property type="entry name" value="BLUE COPPER PROTEIN"/>
    <property type="match status" value="1"/>
</dbReference>
<keyword evidence="11" id="KW-0325">Glycoprotein</keyword>
<keyword evidence="3 12" id="KW-0812">Transmembrane</keyword>
<dbReference type="GO" id="GO:0005886">
    <property type="term" value="C:plasma membrane"/>
    <property type="evidence" value="ECO:0007669"/>
    <property type="project" value="TreeGrafter"/>
</dbReference>
<organism evidence="15 16">
    <name type="scientific">Ziziphus jujuba var. spinosa</name>
    <dbReference type="NCBI Taxonomy" id="714518"/>
    <lineage>
        <taxon>Eukaryota</taxon>
        <taxon>Viridiplantae</taxon>
        <taxon>Streptophyta</taxon>
        <taxon>Embryophyta</taxon>
        <taxon>Tracheophyta</taxon>
        <taxon>Spermatophyta</taxon>
        <taxon>Magnoliopsida</taxon>
        <taxon>eudicotyledons</taxon>
        <taxon>Gunneridae</taxon>
        <taxon>Pentapetalae</taxon>
        <taxon>rosids</taxon>
        <taxon>fabids</taxon>
        <taxon>Rosales</taxon>
        <taxon>Rhamnaceae</taxon>
        <taxon>Paliureae</taxon>
        <taxon>Ziziphus</taxon>
    </lineage>
</organism>
<evidence type="ECO:0000256" key="5">
    <source>
        <dbReference type="ARBA" id="ARBA00022729"/>
    </source>
</evidence>
<protein>
    <recommendedName>
        <fullName evidence="14">Phytocyanin domain-containing protein</fullName>
    </recommendedName>
</protein>
<evidence type="ECO:0000256" key="1">
    <source>
        <dbReference type="ARBA" id="ARBA00004479"/>
    </source>
</evidence>
<sequence>MVSKTVIVTFGIASILFPTAAMAIEYVVGDASGWTIEYDYHAWAENKVFLVGDKLVFNYAPLYHNVLEVNSTAFERCIVPPNKEKFSTGNDEIVLVSPGNKWYICGVSGHCAAGQKLAITVQDKNPPTPSSSVHAIPFSGIQVFLAAIVVVVTIKL</sequence>
<evidence type="ECO:0000256" key="10">
    <source>
        <dbReference type="ARBA" id="ARBA00023157"/>
    </source>
</evidence>
<evidence type="ECO:0000256" key="8">
    <source>
        <dbReference type="ARBA" id="ARBA00023008"/>
    </source>
</evidence>
<dbReference type="Pfam" id="PF02298">
    <property type="entry name" value="Cu_bind_like"/>
    <property type="match status" value="1"/>
</dbReference>
<keyword evidence="10" id="KW-1015">Disulfide bond</keyword>
<evidence type="ECO:0000256" key="7">
    <source>
        <dbReference type="ARBA" id="ARBA00022989"/>
    </source>
</evidence>
<feature type="signal peptide" evidence="13">
    <location>
        <begin position="1"/>
        <end position="23"/>
    </location>
</feature>
<dbReference type="CDD" id="cd04216">
    <property type="entry name" value="Phytocyanin"/>
    <property type="match status" value="1"/>
</dbReference>
<keyword evidence="6" id="KW-0249">Electron transport</keyword>
<keyword evidence="9 12" id="KW-0472">Membrane</keyword>
<feature type="domain" description="Phytocyanin" evidence="14">
    <location>
        <begin position="24"/>
        <end position="123"/>
    </location>
</feature>
<dbReference type="Proteomes" id="UP000813462">
    <property type="component" value="Unassembled WGS sequence"/>
</dbReference>
<dbReference type="PANTHER" id="PTHR33021:SF533">
    <property type="entry name" value="PHYTOCYANIN DOMAIN-CONTAINING PROTEIN"/>
    <property type="match status" value="1"/>
</dbReference>
<evidence type="ECO:0000313" key="15">
    <source>
        <dbReference type="EMBL" id="KAH7513186.1"/>
    </source>
</evidence>
<proteinExistence type="predicted"/>
<reference evidence="15" key="1">
    <citation type="journal article" date="2021" name="Front. Plant Sci.">
        <title>Chromosome-Scale Genome Assembly for Chinese Sour Jujube and Insights Into Its Genome Evolution and Domestication Signature.</title>
        <authorList>
            <person name="Shen L.-Y."/>
            <person name="Luo H."/>
            <person name="Wang X.-L."/>
            <person name="Wang X.-M."/>
            <person name="Qiu X.-J."/>
            <person name="Liu H."/>
            <person name="Zhou S.-S."/>
            <person name="Jia K.-H."/>
            <person name="Nie S."/>
            <person name="Bao Y.-T."/>
            <person name="Zhang R.-G."/>
            <person name="Yun Q.-Z."/>
            <person name="Chai Y.-H."/>
            <person name="Lu J.-Y."/>
            <person name="Li Y."/>
            <person name="Zhao S.-W."/>
            <person name="Mao J.-F."/>
            <person name="Jia S.-G."/>
            <person name="Mao Y.-M."/>
        </authorList>
    </citation>
    <scope>NUCLEOTIDE SEQUENCE</scope>
    <source>
        <strain evidence="15">AT0</strain>
        <tissue evidence="15">Leaf</tissue>
    </source>
</reference>
<dbReference type="GO" id="GO:0046872">
    <property type="term" value="F:metal ion binding"/>
    <property type="evidence" value="ECO:0007669"/>
    <property type="project" value="UniProtKB-KW"/>
</dbReference>
<accession>A0A978UEJ3</accession>
<feature type="chain" id="PRO_5037332105" description="Phytocyanin domain-containing protein" evidence="13">
    <location>
        <begin position="24"/>
        <end position="156"/>
    </location>
</feature>
<dbReference type="GO" id="GO:0009610">
    <property type="term" value="P:response to symbiotic fungus"/>
    <property type="evidence" value="ECO:0007669"/>
    <property type="project" value="UniProtKB-ARBA"/>
</dbReference>
<dbReference type="AlphaFoldDB" id="A0A978UEJ3"/>
<evidence type="ECO:0000256" key="6">
    <source>
        <dbReference type="ARBA" id="ARBA00022982"/>
    </source>
</evidence>
<dbReference type="InterPro" id="IPR003245">
    <property type="entry name" value="Phytocyanin_dom"/>
</dbReference>
<evidence type="ECO:0000256" key="3">
    <source>
        <dbReference type="ARBA" id="ARBA00022692"/>
    </source>
</evidence>
<comment type="subcellular location">
    <subcellularLocation>
        <location evidence="1">Membrane</location>
        <topology evidence="1">Single-pass type I membrane protein</topology>
    </subcellularLocation>
</comment>
<dbReference type="FunFam" id="2.60.40.420:FF:000067">
    <property type="entry name" value="Cupredoxin superfamily protein"/>
    <property type="match status" value="1"/>
</dbReference>
<dbReference type="PROSITE" id="PS51485">
    <property type="entry name" value="PHYTOCYANIN"/>
    <property type="match status" value="1"/>
</dbReference>
<evidence type="ECO:0000256" key="2">
    <source>
        <dbReference type="ARBA" id="ARBA00022448"/>
    </source>
</evidence>
<dbReference type="SUPFAM" id="SSF49503">
    <property type="entry name" value="Cupredoxins"/>
    <property type="match status" value="1"/>
</dbReference>
<dbReference type="EMBL" id="JAEACU010000012">
    <property type="protein sequence ID" value="KAH7513186.1"/>
    <property type="molecule type" value="Genomic_DNA"/>
</dbReference>
<evidence type="ECO:0000256" key="9">
    <source>
        <dbReference type="ARBA" id="ARBA00023136"/>
    </source>
</evidence>
<keyword evidence="5 13" id="KW-0732">Signal</keyword>
<evidence type="ECO:0000259" key="14">
    <source>
        <dbReference type="PROSITE" id="PS51485"/>
    </source>
</evidence>
<comment type="caution">
    <text evidence="15">The sequence shown here is derived from an EMBL/GenBank/DDBJ whole genome shotgun (WGS) entry which is preliminary data.</text>
</comment>
<evidence type="ECO:0000313" key="16">
    <source>
        <dbReference type="Proteomes" id="UP000813462"/>
    </source>
</evidence>
<name>A0A978UEJ3_ZIZJJ</name>
<evidence type="ECO:0000256" key="11">
    <source>
        <dbReference type="ARBA" id="ARBA00023180"/>
    </source>
</evidence>
<keyword evidence="8" id="KW-0186">Copper</keyword>